<dbReference type="PRINTS" id="PR00455">
    <property type="entry name" value="HTHTETR"/>
</dbReference>
<dbReference type="Proteomes" id="UP001201701">
    <property type="component" value="Unassembled WGS sequence"/>
</dbReference>
<dbReference type="InterPro" id="IPR009057">
    <property type="entry name" value="Homeodomain-like_sf"/>
</dbReference>
<dbReference type="Pfam" id="PF00440">
    <property type="entry name" value="TetR_N"/>
    <property type="match status" value="1"/>
</dbReference>
<dbReference type="InterPro" id="IPR001647">
    <property type="entry name" value="HTH_TetR"/>
</dbReference>
<dbReference type="SUPFAM" id="SSF46689">
    <property type="entry name" value="Homeodomain-like"/>
    <property type="match status" value="1"/>
</dbReference>
<dbReference type="Gene3D" id="1.10.10.60">
    <property type="entry name" value="Homeodomain-like"/>
    <property type="match status" value="1"/>
</dbReference>
<dbReference type="InterPro" id="IPR036271">
    <property type="entry name" value="Tet_transcr_reg_TetR-rel_C_sf"/>
</dbReference>
<comment type="caution">
    <text evidence="4">The sequence shown here is derived from an EMBL/GenBank/DDBJ whole genome shotgun (WGS) entry which is preliminary data.</text>
</comment>
<reference evidence="4 5" key="1">
    <citation type="submission" date="2022-02" db="EMBL/GenBank/DDBJ databases">
        <title>Draft genome sequence of Mezorhizobium retamae strain IRAMC:0171 isolated from Retama raetam nodules.</title>
        <authorList>
            <person name="Bengaied R."/>
            <person name="Sbissi I."/>
            <person name="Huber K."/>
            <person name="Ghodbane F."/>
            <person name="Nouioui I."/>
            <person name="Tarhouni M."/>
            <person name="Gtari M."/>
        </authorList>
    </citation>
    <scope>NUCLEOTIDE SEQUENCE [LARGE SCALE GENOMIC DNA]</scope>
    <source>
        <strain evidence="4 5">IRAMC:0171</strain>
    </source>
</reference>
<evidence type="ECO:0000313" key="4">
    <source>
        <dbReference type="EMBL" id="MCG7504815.1"/>
    </source>
</evidence>
<accession>A0ABS9QBM4</accession>
<dbReference type="RefSeq" id="WP_239363112.1">
    <property type="nucleotide sequence ID" value="NZ_JAKREW010000004.1"/>
</dbReference>
<dbReference type="Pfam" id="PF17932">
    <property type="entry name" value="TetR_C_24"/>
    <property type="match status" value="1"/>
</dbReference>
<proteinExistence type="predicted"/>
<dbReference type="PANTHER" id="PTHR30055">
    <property type="entry name" value="HTH-TYPE TRANSCRIPTIONAL REGULATOR RUTR"/>
    <property type="match status" value="1"/>
</dbReference>
<dbReference type="InterPro" id="IPR050109">
    <property type="entry name" value="HTH-type_TetR-like_transc_reg"/>
</dbReference>
<protein>
    <submittedName>
        <fullName evidence="4">TetR/AcrR family transcriptional regulator</fullName>
    </submittedName>
</protein>
<evidence type="ECO:0000259" key="3">
    <source>
        <dbReference type="PROSITE" id="PS50977"/>
    </source>
</evidence>
<feature type="domain" description="HTH tetR-type" evidence="3">
    <location>
        <begin position="21"/>
        <end position="81"/>
    </location>
</feature>
<evidence type="ECO:0000313" key="5">
    <source>
        <dbReference type="Proteomes" id="UP001201701"/>
    </source>
</evidence>
<name>A0ABS9QBM4_9HYPH</name>
<dbReference type="SUPFAM" id="SSF48498">
    <property type="entry name" value="Tetracyclin repressor-like, C-terminal domain"/>
    <property type="match status" value="1"/>
</dbReference>
<feature type="DNA-binding region" description="H-T-H motif" evidence="2">
    <location>
        <begin position="44"/>
        <end position="63"/>
    </location>
</feature>
<organism evidence="4 5">
    <name type="scientific">Mesorhizobium retamae</name>
    <dbReference type="NCBI Taxonomy" id="2912854"/>
    <lineage>
        <taxon>Bacteria</taxon>
        <taxon>Pseudomonadati</taxon>
        <taxon>Pseudomonadota</taxon>
        <taxon>Alphaproteobacteria</taxon>
        <taxon>Hyphomicrobiales</taxon>
        <taxon>Phyllobacteriaceae</taxon>
        <taxon>Mesorhizobium</taxon>
    </lineage>
</organism>
<evidence type="ECO:0000256" key="2">
    <source>
        <dbReference type="PROSITE-ProRule" id="PRU00335"/>
    </source>
</evidence>
<keyword evidence="5" id="KW-1185">Reference proteome</keyword>
<dbReference type="PANTHER" id="PTHR30055:SF226">
    <property type="entry name" value="HTH-TYPE TRANSCRIPTIONAL REGULATOR PKSA"/>
    <property type="match status" value="1"/>
</dbReference>
<dbReference type="EMBL" id="JAKREW010000004">
    <property type="protein sequence ID" value="MCG7504815.1"/>
    <property type="molecule type" value="Genomic_DNA"/>
</dbReference>
<sequence>MAARPHLTEREEEIRSVGASDSSRATILDAAAACFMAKGYAASSIDDVARSLGSTKGRIYHHYPSKGDLFADVFRAGMEMNYAAIRPVRDAAGTAVARWRRMAMVHTRQMIVTRPYQRVVWEGVELYLRGATTPEQREEFARLMQYRNDYGAIFRQVIVAAREAGDMRFEDPRVTEQLMFVSLNSPLFWYTPRPGENERDIEVIVAQVVDFTARGLGVREGACNG</sequence>
<dbReference type="InterPro" id="IPR041490">
    <property type="entry name" value="KstR2_TetR_C"/>
</dbReference>
<dbReference type="Gene3D" id="1.10.357.10">
    <property type="entry name" value="Tetracycline Repressor, domain 2"/>
    <property type="match status" value="1"/>
</dbReference>
<dbReference type="PROSITE" id="PS50977">
    <property type="entry name" value="HTH_TETR_2"/>
    <property type="match status" value="1"/>
</dbReference>
<gene>
    <name evidence="4" type="ORF">L4923_07240</name>
</gene>
<keyword evidence="1 2" id="KW-0238">DNA-binding</keyword>
<evidence type="ECO:0000256" key="1">
    <source>
        <dbReference type="ARBA" id="ARBA00023125"/>
    </source>
</evidence>